<sequence>MRKSRKRLEQEQAERNVIEEDVRQARDRLFTNNNNNSNSKLAAKTERPADPVDPEADTMTELPAIVRSVRVAHISSSEGYGHASTAARSNTSLTSPVLASIDHTIYGHSAQYGYHERIGANADDDDNNDNNTSLTMPLPPFAPRNNDGHGRYGEHFKTPPRRPASPAISVSSHKSLDRLEAAPRTALA</sequence>
<keyword evidence="3" id="KW-1185">Reference proteome</keyword>
<organism evidence="2 3">
    <name type="scientific">Syncephalis pseudoplumigaleata</name>
    <dbReference type="NCBI Taxonomy" id="1712513"/>
    <lineage>
        <taxon>Eukaryota</taxon>
        <taxon>Fungi</taxon>
        <taxon>Fungi incertae sedis</taxon>
        <taxon>Zoopagomycota</taxon>
        <taxon>Zoopagomycotina</taxon>
        <taxon>Zoopagomycetes</taxon>
        <taxon>Zoopagales</taxon>
        <taxon>Piptocephalidaceae</taxon>
        <taxon>Syncephalis</taxon>
    </lineage>
</organism>
<accession>A0A4P9YYK9</accession>
<evidence type="ECO:0000313" key="2">
    <source>
        <dbReference type="EMBL" id="RKP25187.1"/>
    </source>
</evidence>
<dbReference type="EMBL" id="KZ989849">
    <property type="protein sequence ID" value="RKP25187.1"/>
    <property type="molecule type" value="Genomic_DNA"/>
</dbReference>
<feature type="compositionally biased region" description="Basic and acidic residues" evidence="1">
    <location>
        <begin position="7"/>
        <end position="29"/>
    </location>
</feature>
<dbReference type="AlphaFoldDB" id="A0A4P9YYK9"/>
<feature type="region of interest" description="Disordered" evidence="1">
    <location>
        <begin position="1"/>
        <end position="56"/>
    </location>
</feature>
<evidence type="ECO:0000313" key="3">
    <source>
        <dbReference type="Proteomes" id="UP000278143"/>
    </source>
</evidence>
<feature type="region of interest" description="Disordered" evidence="1">
    <location>
        <begin position="138"/>
        <end position="188"/>
    </location>
</feature>
<gene>
    <name evidence="2" type="ORF">SYNPS1DRAFT_22815</name>
</gene>
<evidence type="ECO:0000256" key="1">
    <source>
        <dbReference type="SAM" id="MobiDB-lite"/>
    </source>
</evidence>
<dbReference type="Proteomes" id="UP000278143">
    <property type="component" value="Unassembled WGS sequence"/>
</dbReference>
<name>A0A4P9YYK9_9FUNG</name>
<proteinExistence type="predicted"/>
<protein>
    <submittedName>
        <fullName evidence="2">Uncharacterized protein</fullName>
    </submittedName>
</protein>
<reference evidence="3" key="1">
    <citation type="journal article" date="2018" name="Nat. Microbiol.">
        <title>Leveraging single-cell genomics to expand the fungal tree of life.</title>
        <authorList>
            <person name="Ahrendt S.R."/>
            <person name="Quandt C.A."/>
            <person name="Ciobanu D."/>
            <person name="Clum A."/>
            <person name="Salamov A."/>
            <person name="Andreopoulos B."/>
            <person name="Cheng J.F."/>
            <person name="Woyke T."/>
            <person name="Pelin A."/>
            <person name="Henrissat B."/>
            <person name="Reynolds N.K."/>
            <person name="Benny G.L."/>
            <person name="Smith M.E."/>
            <person name="James T.Y."/>
            <person name="Grigoriev I.V."/>
        </authorList>
    </citation>
    <scope>NUCLEOTIDE SEQUENCE [LARGE SCALE GENOMIC DNA]</scope>
    <source>
        <strain evidence="3">Benny S71-1</strain>
    </source>
</reference>
<feature type="compositionally biased region" description="Basic and acidic residues" evidence="1">
    <location>
        <begin position="146"/>
        <end position="157"/>
    </location>
</feature>